<comment type="caution">
    <text evidence="3">The sequence shown here is derived from an EMBL/GenBank/DDBJ whole genome shotgun (WGS) entry which is preliminary data.</text>
</comment>
<protein>
    <submittedName>
        <fullName evidence="3">pH domain-containing protein</fullName>
    </submittedName>
</protein>
<feature type="transmembrane region" description="Helical" evidence="1">
    <location>
        <begin position="23"/>
        <end position="43"/>
    </location>
</feature>
<dbReference type="STRING" id="690879.TSACC_22944"/>
<proteinExistence type="predicted"/>
<organism evidence="3 4">
    <name type="scientific">Terrimicrobium sacchariphilum</name>
    <dbReference type="NCBI Taxonomy" id="690879"/>
    <lineage>
        <taxon>Bacteria</taxon>
        <taxon>Pseudomonadati</taxon>
        <taxon>Verrucomicrobiota</taxon>
        <taxon>Terrimicrobiia</taxon>
        <taxon>Terrimicrobiales</taxon>
        <taxon>Terrimicrobiaceae</taxon>
        <taxon>Terrimicrobium</taxon>
    </lineage>
</organism>
<name>A0A146GA45_TERSA</name>
<evidence type="ECO:0000256" key="1">
    <source>
        <dbReference type="SAM" id="Phobius"/>
    </source>
</evidence>
<dbReference type="EMBL" id="BDCO01000002">
    <property type="protein sequence ID" value="GAT34519.1"/>
    <property type="molecule type" value="Genomic_DNA"/>
</dbReference>
<evidence type="ECO:0000313" key="3">
    <source>
        <dbReference type="EMBL" id="GAT34519.1"/>
    </source>
</evidence>
<keyword evidence="4" id="KW-1185">Reference proteome</keyword>
<dbReference type="InParanoid" id="A0A146GA45"/>
<dbReference type="RefSeq" id="WP_075080140.1">
    <property type="nucleotide sequence ID" value="NZ_BDCO01000002.1"/>
</dbReference>
<dbReference type="InterPro" id="IPR027783">
    <property type="entry name" value="Bacterial_PH-related"/>
</dbReference>
<evidence type="ECO:0000259" key="2">
    <source>
        <dbReference type="Pfam" id="PF10882"/>
    </source>
</evidence>
<feature type="domain" description="Bacterial Pleckstrin homology" evidence="2">
    <location>
        <begin position="41"/>
        <end position="141"/>
    </location>
</feature>
<evidence type="ECO:0000313" key="4">
    <source>
        <dbReference type="Proteomes" id="UP000076023"/>
    </source>
</evidence>
<dbReference type="AlphaFoldDB" id="A0A146GA45"/>
<keyword evidence="1" id="KW-0812">Transmembrane</keyword>
<dbReference type="Proteomes" id="UP000076023">
    <property type="component" value="Unassembled WGS sequence"/>
</dbReference>
<accession>A0A146GA45</accession>
<reference evidence="4" key="1">
    <citation type="journal article" date="2017" name="Genome Announc.">
        <title>Draft Genome Sequence of Terrimicrobium sacchariphilum NM-5T, a Facultative Anaerobic Soil Bacterium of the Class Spartobacteria.</title>
        <authorList>
            <person name="Qiu Y.L."/>
            <person name="Tourlousse D.M."/>
            <person name="Matsuura N."/>
            <person name="Ohashi A."/>
            <person name="Sekiguchi Y."/>
        </authorList>
    </citation>
    <scope>NUCLEOTIDE SEQUENCE [LARGE SCALE GENOMIC DNA]</scope>
    <source>
        <strain evidence="4">NM-5</strain>
    </source>
</reference>
<dbReference type="Pfam" id="PF10882">
    <property type="entry name" value="bPH_5"/>
    <property type="match status" value="1"/>
</dbReference>
<sequence length="146" mass="16149">MFLLTVSALVVRSFRFDGYNITVLILIPMVLASVLSIIWGYSIKDGILIIHRLAWKTRIPLAGLVAFWRDPSLTSKDIPSWTNTPYCSATVFSRRPSCPKLGKYDAFLNGHKNAIVLAFPSRRIVISPSNPEAFAAALQQTVPTAS</sequence>
<dbReference type="OrthoDB" id="574096at2"/>
<keyword evidence="1" id="KW-0472">Membrane</keyword>
<gene>
    <name evidence="3" type="ORF">TSACC_22944</name>
</gene>
<keyword evidence="1" id="KW-1133">Transmembrane helix</keyword>